<evidence type="ECO:0000313" key="5">
    <source>
        <dbReference type="Proteomes" id="UP000265427"/>
    </source>
</evidence>
<reference evidence="4 5" key="1">
    <citation type="submission" date="2018-08" db="EMBL/GenBank/DDBJ databases">
        <title>Aphanomyces genome sequencing and annotation.</title>
        <authorList>
            <person name="Minardi D."/>
            <person name="Oidtmann B."/>
            <person name="Van Der Giezen M."/>
            <person name="Studholme D.J."/>
        </authorList>
    </citation>
    <scope>NUCLEOTIDE SEQUENCE [LARGE SCALE GENOMIC DNA]</scope>
    <source>
        <strain evidence="4 5">Kv</strain>
    </source>
</reference>
<dbReference type="InterPro" id="IPR000504">
    <property type="entry name" value="RRM_dom"/>
</dbReference>
<accession>A0A397AWR0</accession>
<dbReference type="InterPro" id="IPR050502">
    <property type="entry name" value="Euk_RNA-bind_prot"/>
</dbReference>
<dbReference type="SUPFAM" id="SSF54928">
    <property type="entry name" value="RNA-binding domain, RBD"/>
    <property type="match status" value="1"/>
</dbReference>
<keyword evidence="1 2" id="KW-0694">RNA-binding</keyword>
<evidence type="ECO:0000313" key="4">
    <source>
        <dbReference type="EMBL" id="RHY11416.1"/>
    </source>
</evidence>
<dbReference type="AlphaFoldDB" id="A0A397AWR0"/>
<dbReference type="Proteomes" id="UP000265427">
    <property type="component" value="Unassembled WGS sequence"/>
</dbReference>
<dbReference type="PANTHER" id="PTHR48025">
    <property type="entry name" value="OS02G0815200 PROTEIN"/>
    <property type="match status" value="1"/>
</dbReference>
<evidence type="ECO:0000256" key="1">
    <source>
        <dbReference type="ARBA" id="ARBA00022884"/>
    </source>
</evidence>
<evidence type="ECO:0000256" key="2">
    <source>
        <dbReference type="PROSITE-ProRule" id="PRU00176"/>
    </source>
</evidence>
<organism evidence="4 5">
    <name type="scientific">Aphanomyces astaci</name>
    <name type="common">Crayfish plague agent</name>
    <dbReference type="NCBI Taxonomy" id="112090"/>
    <lineage>
        <taxon>Eukaryota</taxon>
        <taxon>Sar</taxon>
        <taxon>Stramenopiles</taxon>
        <taxon>Oomycota</taxon>
        <taxon>Saprolegniomycetes</taxon>
        <taxon>Saprolegniales</taxon>
        <taxon>Verrucalvaceae</taxon>
        <taxon>Aphanomyces</taxon>
    </lineage>
</organism>
<dbReference type="Pfam" id="PF00076">
    <property type="entry name" value="RRM_1"/>
    <property type="match status" value="1"/>
</dbReference>
<dbReference type="PROSITE" id="PS50102">
    <property type="entry name" value="RRM"/>
    <property type="match status" value="1"/>
</dbReference>
<sequence>MMFPHPGAILPLHPLPGDTNLLPRRGDLMLLPLREDMTLLSLLRGDMILPPLREDLMLDLAPEDMTGVREVTTRTTPLLHRLLSALTTTPLPAATTCTTLPAWRHFLVPFDVSWQDMKDLFRSVANIDHVEIPSAADGRAKGYALVQCSSISDAQAAIARLHNSEFKGRYLEVRMDRPRFG</sequence>
<name>A0A397AWR0_APHAT</name>
<feature type="domain" description="RRM" evidence="3">
    <location>
        <begin position="108"/>
        <end position="178"/>
    </location>
</feature>
<dbReference type="SMART" id="SM00360">
    <property type="entry name" value="RRM"/>
    <property type="match status" value="1"/>
</dbReference>
<comment type="caution">
    <text evidence="4">The sequence shown here is derived from an EMBL/GenBank/DDBJ whole genome shotgun (WGS) entry which is preliminary data.</text>
</comment>
<protein>
    <recommendedName>
        <fullName evidence="3">RRM domain-containing protein</fullName>
    </recommendedName>
</protein>
<dbReference type="GO" id="GO:0003729">
    <property type="term" value="F:mRNA binding"/>
    <property type="evidence" value="ECO:0007669"/>
    <property type="project" value="TreeGrafter"/>
</dbReference>
<dbReference type="InterPro" id="IPR012677">
    <property type="entry name" value="Nucleotide-bd_a/b_plait_sf"/>
</dbReference>
<proteinExistence type="predicted"/>
<dbReference type="PANTHER" id="PTHR48025:SF1">
    <property type="entry name" value="RRM DOMAIN-CONTAINING PROTEIN"/>
    <property type="match status" value="1"/>
</dbReference>
<dbReference type="EMBL" id="QUSZ01005053">
    <property type="protein sequence ID" value="RHY11416.1"/>
    <property type="molecule type" value="Genomic_DNA"/>
</dbReference>
<gene>
    <name evidence="4" type="ORF">DYB36_001697</name>
</gene>
<dbReference type="VEuPathDB" id="FungiDB:H257_00863"/>
<dbReference type="InterPro" id="IPR035979">
    <property type="entry name" value="RBD_domain_sf"/>
</dbReference>
<dbReference type="Gene3D" id="3.30.70.330">
    <property type="match status" value="1"/>
</dbReference>
<evidence type="ECO:0000259" key="3">
    <source>
        <dbReference type="PROSITE" id="PS50102"/>
    </source>
</evidence>
<dbReference type="CDD" id="cd00590">
    <property type="entry name" value="RRM_SF"/>
    <property type="match status" value="1"/>
</dbReference>